<accession>A0A0F9YQL8</accession>
<dbReference type="AlphaFoldDB" id="A0A0F9YQL8"/>
<dbReference type="Proteomes" id="UP000034349">
    <property type="component" value="Unassembled WGS sequence"/>
</dbReference>
<proteinExistence type="predicted"/>
<reference evidence="1 2" key="1">
    <citation type="journal article" date="2015" name="Nature">
        <title>rRNA introns, odd ribosomes, and small enigmatic genomes across a large radiation of phyla.</title>
        <authorList>
            <person name="Brown C.T."/>
            <person name="Hug L.A."/>
            <person name="Thomas B.C."/>
            <person name="Sharon I."/>
            <person name="Castelle C.J."/>
            <person name="Singh A."/>
            <person name="Wilkins M.J."/>
            <person name="Williams K.H."/>
            <person name="Banfield J.F."/>
        </authorList>
    </citation>
    <scope>NUCLEOTIDE SEQUENCE [LARGE SCALE GENOMIC DNA]</scope>
</reference>
<gene>
    <name evidence="1" type="ORF">UR23_C0041G0009</name>
</gene>
<name>A0A0F9YQL8_9BACT</name>
<evidence type="ECO:0000313" key="1">
    <source>
        <dbReference type="EMBL" id="KKP33704.1"/>
    </source>
</evidence>
<evidence type="ECO:0000313" key="2">
    <source>
        <dbReference type="Proteomes" id="UP000034349"/>
    </source>
</evidence>
<sequence>MHRTINNSLLVQMFGKEASQALDNYLTQNVILTNDQISSQLTKKKRQQYIRRRTKWGGIFEKITKLSIVDFEREFYKKNK</sequence>
<organism evidence="1 2">
    <name type="scientific">Candidatus Roizmanbacteria bacterium GW2011_GWA2_32_13</name>
    <dbReference type="NCBI Taxonomy" id="1618475"/>
    <lineage>
        <taxon>Bacteria</taxon>
        <taxon>Candidatus Roizmaniibacteriota</taxon>
    </lineage>
</organism>
<comment type="caution">
    <text evidence="1">The sequence shown here is derived from an EMBL/GenBank/DDBJ whole genome shotgun (WGS) entry which is preliminary data.</text>
</comment>
<dbReference type="EMBL" id="LBOK01000041">
    <property type="protein sequence ID" value="KKP33704.1"/>
    <property type="molecule type" value="Genomic_DNA"/>
</dbReference>
<protein>
    <submittedName>
        <fullName evidence="1">Uncharacterized protein</fullName>
    </submittedName>
</protein>